<proteinExistence type="predicted"/>
<keyword evidence="2" id="KW-0378">Hydrolase</keyword>
<organism evidence="8">
    <name type="scientific">Tanacetum cinerariifolium</name>
    <name type="common">Dalmatian daisy</name>
    <name type="synonym">Chrysanthemum cinerariifolium</name>
    <dbReference type="NCBI Taxonomy" id="118510"/>
    <lineage>
        <taxon>Eukaryota</taxon>
        <taxon>Viridiplantae</taxon>
        <taxon>Streptophyta</taxon>
        <taxon>Embryophyta</taxon>
        <taxon>Tracheophyta</taxon>
        <taxon>Spermatophyta</taxon>
        <taxon>Magnoliopsida</taxon>
        <taxon>eudicotyledons</taxon>
        <taxon>Gunneridae</taxon>
        <taxon>Pentapetalae</taxon>
        <taxon>asterids</taxon>
        <taxon>campanulids</taxon>
        <taxon>Asterales</taxon>
        <taxon>Asteraceae</taxon>
        <taxon>Asteroideae</taxon>
        <taxon>Anthemideae</taxon>
        <taxon>Anthemidinae</taxon>
        <taxon>Tanacetum</taxon>
    </lineage>
</organism>
<evidence type="ECO:0000256" key="2">
    <source>
        <dbReference type="ARBA" id="ARBA00022801"/>
    </source>
</evidence>
<feature type="compositionally biased region" description="Acidic residues" evidence="4">
    <location>
        <begin position="1812"/>
        <end position="1859"/>
    </location>
</feature>
<feature type="domain" description="GAG-pre-integrase" evidence="6">
    <location>
        <begin position="1075"/>
        <end position="1139"/>
    </location>
</feature>
<feature type="region of interest" description="Disordered" evidence="4">
    <location>
        <begin position="1772"/>
        <end position="1902"/>
    </location>
</feature>
<protein>
    <recommendedName>
        <fullName evidence="9">Retrovirus-related Pol polyprotein from transposon TNT 1-94</fullName>
    </recommendedName>
</protein>
<feature type="coiled-coil region" evidence="3">
    <location>
        <begin position="542"/>
        <end position="605"/>
    </location>
</feature>
<dbReference type="Pfam" id="PF13976">
    <property type="entry name" value="gag_pre-integrs"/>
    <property type="match status" value="1"/>
</dbReference>
<comment type="caution">
    <text evidence="8">The sequence shown here is derived from an EMBL/GenBank/DDBJ whole genome shotgun (WGS) entry which is preliminary data.</text>
</comment>
<evidence type="ECO:0000256" key="3">
    <source>
        <dbReference type="SAM" id="Coils"/>
    </source>
</evidence>
<evidence type="ECO:0000259" key="5">
    <source>
        <dbReference type="Pfam" id="PF07727"/>
    </source>
</evidence>
<dbReference type="InterPro" id="IPR039537">
    <property type="entry name" value="Retrotran_Ty1/copia-like"/>
</dbReference>
<keyword evidence="1" id="KW-0479">Metal-binding</keyword>
<dbReference type="GO" id="GO:0046872">
    <property type="term" value="F:metal ion binding"/>
    <property type="evidence" value="ECO:0007669"/>
    <property type="project" value="UniProtKB-KW"/>
</dbReference>
<gene>
    <name evidence="8" type="ORF">Tci_063783</name>
</gene>
<dbReference type="InterPro" id="IPR025724">
    <property type="entry name" value="GAG-pre-integrase_dom"/>
</dbReference>
<evidence type="ECO:0000259" key="7">
    <source>
        <dbReference type="Pfam" id="PF25597"/>
    </source>
</evidence>
<dbReference type="Pfam" id="PF25597">
    <property type="entry name" value="SH3_retrovirus"/>
    <property type="match status" value="1"/>
</dbReference>
<feature type="domain" description="Reverse transcriptase Ty1/copia-type" evidence="5">
    <location>
        <begin position="1380"/>
        <end position="1541"/>
    </location>
</feature>
<dbReference type="InterPro" id="IPR057670">
    <property type="entry name" value="SH3_retrovirus"/>
</dbReference>
<dbReference type="InterPro" id="IPR013103">
    <property type="entry name" value="RVT_2"/>
</dbReference>
<evidence type="ECO:0000259" key="6">
    <source>
        <dbReference type="Pfam" id="PF13976"/>
    </source>
</evidence>
<feature type="region of interest" description="Disordered" evidence="4">
    <location>
        <begin position="2057"/>
        <end position="2091"/>
    </location>
</feature>
<keyword evidence="3" id="KW-0175">Coiled coil</keyword>
<dbReference type="PANTHER" id="PTHR42648:SF32">
    <property type="entry name" value="RIBONUCLEASE H-LIKE DOMAIN, GAG-PRE-INTEGRASE DOMAIN PROTEIN-RELATED"/>
    <property type="match status" value="1"/>
</dbReference>
<feature type="compositionally biased region" description="Acidic residues" evidence="4">
    <location>
        <begin position="1871"/>
        <end position="1881"/>
    </location>
</feature>
<evidence type="ECO:0008006" key="9">
    <source>
        <dbReference type="Google" id="ProtNLM"/>
    </source>
</evidence>
<dbReference type="EMBL" id="BKCJ010010486">
    <property type="protein sequence ID" value="GEU91805.1"/>
    <property type="molecule type" value="Genomic_DNA"/>
</dbReference>
<feature type="compositionally biased region" description="Basic and acidic residues" evidence="4">
    <location>
        <begin position="2057"/>
        <end position="2089"/>
    </location>
</feature>
<dbReference type="GO" id="GO:0016787">
    <property type="term" value="F:hydrolase activity"/>
    <property type="evidence" value="ECO:0007669"/>
    <property type="project" value="UniProtKB-KW"/>
</dbReference>
<reference evidence="8" key="1">
    <citation type="journal article" date="2019" name="Sci. Rep.">
        <title>Draft genome of Tanacetum cinerariifolium, the natural source of mosquito coil.</title>
        <authorList>
            <person name="Yamashiro T."/>
            <person name="Shiraishi A."/>
            <person name="Satake H."/>
            <person name="Nakayama K."/>
        </authorList>
    </citation>
    <scope>NUCLEOTIDE SEQUENCE</scope>
</reference>
<name>A0A6L2P435_TANCI</name>
<evidence type="ECO:0000256" key="4">
    <source>
        <dbReference type="SAM" id="MobiDB-lite"/>
    </source>
</evidence>
<feature type="compositionally biased region" description="Basic and acidic residues" evidence="4">
    <location>
        <begin position="1860"/>
        <end position="1870"/>
    </location>
</feature>
<dbReference type="PANTHER" id="PTHR42648">
    <property type="entry name" value="TRANSPOSASE, PUTATIVE-RELATED"/>
    <property type="match status" value="1"/>
</dbReference>
<sequence>MPTLADKAILSGADNRLSMLEKDMYDLWKSRMELYMLNRQHGRMILESVENGPLLWPTVEENRVTRPKKYSELSTTKAIQGNCDVKATNIILQGLPPEVYALRECKLYDEFDKFAYKKGESRRDFYFRFSLLLNDMNIYNMKLEQFQVNTKFLNTLPPEWSKFVTVVKLVRDLHTKNVDQLHAYLGKHEYHANEYASQAQSSTPFSITYPSNDFQSSIHHNVYNPSSFIPQVEYAPLVHQQSNFSKPDTGLVVPLFQKGDDLINAINHMMSFLTAVVTLRYPPTNNQLRNSSNPRQQATINNGKVTIPPIQGRQNSLTAGMSRQYIYGPSGTNSGKQRVIVCYNYKGEGHMSKQCTKAKRKRDEAWFKDKVLLVQAQANGQVLHEEELEFLADPRLAEAQSTQYVVTNNAAYQADDLDAYDSDCDETNSAKISLMANLSHYGSNNLAEIHYPDNVTNNVIDQDVRAMLIFEQSNIMNQSDTKITSYSNIIPYSQYMNDSQYATIQNSSFATQQDDLILSMIEQLKTKVVNCTMINQDNKNVNEILTAGLERYKDQVRILKERNNVDKASDSFAQSLEIDNLKHTLSKHLKEKESLEQMVTLLKNDFHKEELTNIDRELDLEKQAQQLEQKLYDGSVIQQTNAIVIRNSEETLMLEDESHSKMLQKQKDPMMSEKKTELSAEQAFWSQNFRNSEEHNLSTRTTIAEVPKELPKVSMVNSSLKKLKFHLASFDVVVKERTTATAIAKGTWGFKHTKACFRDEIILFVKSLKELFNLNNSFSQQSAPTFDQLFEINDLKAQSQEKDMIIMKLNERIKSLSGNLKEEKIKRELEEIETINIELDHRVTKLVTENEHLKQTYKKLYDSIKSSRVRSKEQCDDLIKQVNIKTAKIFDLNASLQEKVLVITALKDTLRKLKGKVVVNEAVTLHPIGPELLKIDGALLAPKLRNNRTTHYDYLKHTQEETTTLREIVENERLLNPLNTSLDYAYRSQLINFVQEFLGTIKFGNDHVAKIMGYGDYKIGNVTISWVYFVEGLGHNLFSMRQFCDSDLEVAFHQHTYFIRNLDGVDLLTGSQGNNLYTLSQGDMMASSPICLLSKASKNKSWLWHCRLSHLNFGAINHLDRQGLVRGLPKLKFEKDHLCMCNGQKLASLMKHQLLTLHSKTVSLKDEEAVATACYTQNRSIIRLRHEMSPYELLHNKLSDLSFLYVFGALCYPTNDSENLRKLQPKADIRIFIGYVPTKKAFRIYNIHTRQIVETIHVDFDELTAMASKQSSSRHTLNEMTPATINVEEDIHDIGVAYMRNDPLFGVPILEVASAQSSSTVSPYTIVQLDHQIQQHNSKWTKDHPLDNIIVEPKTYKDALTQSSWIEAMQEELNEFERLKVWELVPQQDKVMVNTLKWIYKVKLDELGGILKNKARLVARGYRQEEGIDFEESFAPVARLEAIRIFLAYAAHKNMVVYQMDVKTVFLNGNMREEVYVSQPDGFVDQDNPNHVYKLKKALYGLKQAPRAWYDMLSSFLISQDFSKGSVDPTLFIRRNGNDLLLKYGFESCDPVDTPIVEKSKMDEDKEGKADLWYPKDSSVALTAFADADHASCQDTCRSTSGSLQFLRERLISWSSKRQKSAAYPESTLQLAYDVLRLTPFYKAFLVTSDVPEIYMHEFWATATVHHHFIRFKMDNKKHIVNLEYFREMLHICPRLPGQTFDELPFEEKFLAFFRFLGHIGEIRRLTDVNINKLHQPWRSFAAIINKCLSGKSTGYDSLSIKMQRRATRCTILGAAPPKTKASVRKTKSSSDTTVTHPTAAAGTRLSISAKDDDDAQDDDENQDDENQDDDDQDERDDDDVNDDQDEGNDDDQDSDEEGKEFIHPKLNIHDEEETKDEESFDPITKTPENTDDEVPQAPTPLTTASSTLLQDLPNFGSLFGFDHRLKKLEANFSEFVQTNQFAGAVFSILEIIQRYMDQRMNEAAKVAVEIQSDRLRDEAQAENEEFLKNLDENIQKIIKEQVKEQVKILIEKIEGNKSIHRSDEQRNLYKALVEAYESDKIILDTYGDTITLKRRRDDDADKDKEPSLDQIEGPRDEEKEKSQNRDWNKTFPATHESIQPWISELAKQTDSRFSFNELMDTPVDFSAFLMNRLKVDTLTSKLLAGPTYELMKGSCKSLVQLKFFLEEVYKATTDQLDWINPEGQQYLHNLLKPLPLIPNSRGRRVIPFDHFMNNDLEYLRRGASSRKHTTSVTKTKTADYGHIKESARDVYSKRRIIAVTEFKIVEWHNYKHLDWITVRRDDEKLYKFKKGDFKRLRIQDIEDMLLLLVQEKLTNLTVKERFAFNVSLRMFTRSIVIQRHVEDLQLDVESYQKKLNLTRPDTYRFDLKHKEAYTAYSNPRGFIYQNKDKQNRLMWIDELQKFSDGTLTDVRTALDDHLKGIRMKYLPQTIWRKSNKERAATMIQAIDKQLKTRRIMRSLEWFVGGRLYEGDFRML</sequence>
<evidence type="ECO:0000256" key="1">
    <source>
        <dbReference type="ARBA" id="ARBA00022723"/>
    </source>
</evidence>
<dbReference type="Pfam" id="PF07727">
    <property type="entry name" value="RVT_2"/>
    <property type="match status" value="1"/>
</dbReference>
<feature type="coiled-coil region" evidence="3">
    <location>
        <begin position="1966"/>
        <end position="1997"/>
    </location>
</feature>
<accession>A0A6L2P435</accession>
<feature type="domain" description="Retroviral polymerase SH3-like" evidence="7">
    <location>
        <begin position="1210"/>
        <end position="1269"/>
    </location>
</feature>
<evidence type="ECO:0000313" key="8">
    <source>
        <dbReference type="EMBL" id="GEU91805.1"/>
    </source>
</evidence>